<evidence type="ECO:0000313" key="2">
    <source>
        <dbReference type="EMBL" id="GIY07801.1"/>
    </source>
</evidence>
<feature type="compositionally biased region" description="Polar residues" evidence="1">
    <location>
        <begin position="35"/>
        <end position="61"/>
    </location>
</feature>
<name>A0AAV4QFT9_9ARAC</name>
<dbReference type="AlphaFoldDB" id="A0AAV4QFT9"/>
<keyword evidence="3" id="KW-1185">Reference proteome</keyword>
<sequence length="98" mass="11337">MITKQLPMLFRHFDDAHTRRRHKPLRQQLLKGERGTTTMEDNPDTRSSSTTPVLISGTSLSHPPFSRVPSHRTLLSNNLFRPSPCYEIHPWLLLLHGE</sequence>
<protein>
    <submittedName>
        <fullName evidence="2">Uncharacterized protein</fullName>
    </submittedName>
</protein>
<accession>A0AAV4QFT9</accession>
<feature type="region of interest" description="Disordered" evidence="1">
    <location>
        <begin position="20"/>
        <end position="68"/>
    </location>
</feature>
<reference evidence="2 3" key="1">
    <citation type="submission" date="2021-06" db="EMBL/GenBank/DDBJ databases">
        <title>Caerostris darwini draft genome.</title>
        <authorList>
            <person name="Kono N."/>
            <person name="Arakawa K."/>
        </authorList>
    </citation>
    <scope>NUCLEOTIDE SEQUENCE [LARGE SCALE GENOMIC DNA]</scope>
</reference>
<gene>
    <name evidence="2" type="ORF">CDAR_544571</name>
</gene>
<comment type="caution">
    <text evidence="2">The sequence shown here is derived from an EMBL/GenBank/DDBJ whole genome shotgun (WGS) entry which is preliminary data.</text>
</comment>
<organism evidence="2 3">
    <name type="scientific">Caerostris darwini</name>
    <dbReference type="NCBI Taxonomy" id="1538125"/>
    <lineage>
        <taxon>Eukaryota</taxon>
        <taxon>Metazoa</taxon>
        <taxon>Ecdysozoa</taxon>
        <taxon>Arthropoda</taxon>
        <taxon>Chelicerata</taxon>
        <taxon>Arachnida</taxon>
        <taxon>Araneae</taxon>
        <taxon>Araneomorphae</taxon>
        <taxon>Entelegynae</taxon>
        <taxon>Araneoidea</taxon>
        <taxon>Araneidae</taxon>
        <taxon>Caerostris</taxon>
    </lineage>
</organism>
<dbReference type="EMBL" id="BPLQ01004400">
    <property type="protein sequence ID" value="GIY07801.1"/>
    <property type="molecule type" value="Genomic_DNA"/>
</dbReference>
<evidence type="ECO:0000313" key="3">
    <source>
        <dbReference type="Proteomes" id="UP001054837"/>
    </source>
</evidence>
<evidence type="ECO:0000256" key="1">
    <source>
        <dbReference type="SAM" id="MobiDB-lite"/>
    </source>
</evidence>
<dbReference type="Proteomes" id="UP001054837">
    <property type="component" value="Unassembled WGS sequence"/>
</dbReference>
<proteinExistence type="predicted"/>